<evidence type="ECO:0000313" key="1">
    <source>
        <dbReference type="EMBL" id="KAL3653402.1"/>
    </source>
</evidence>
<proteinExistence type="predicted"/>
<dbReference type="AlphaFoldDB" id="A0ABD3EG53"/>
<sequence>MIHSAKHVSEISERWSRGTVVVGHLYADEEKEFLVDIFVPQDESRMMHLLDIMCSNIDVLSDVRVKLEFVEIRRPSVPSPCDVKVKLEVDRQRNRLDAVDGLAEAQRVAKTGDLEGTHAILLKKISSIRASMSGQASDGLTLQLQIEMKET</sequence>
<dbReference type="EMBL" id="JAVIJP010000005">
    <property type="protein sequence ID" value="KAL3653402.1"/>
    <property type="molecule type" value="Genomic_DNA"/>
</dbReference>
<accession>A0ABD3EG53</accession>
<gene>
    <name evidence="1" type="ORF">CASFOL_003083</name>
</gene>
<reference evidence="2" key="1">
    <citation type="journal article" date="2024" name="IScience">
        <title>Strigolactones Initiate the Formation of Haustorium-like Structures in Castilleja.</title>
        <authorList>
            <person name="Buerger M."/>
            <person name="Peterson D."/>
            <person name="Chory J."/>
        </authorList>
    </citation>
    <scope>NUCLEOTIDE SEQUENCE [LARGE SCALE GENOMIC DNA]</scope>
</reference>
<keyword evidence="2" id="KW-1185">Reference proteome</keyword>
<evidence type="ECO:0000313" key="2">
    <source>
        <dbReference type="Proteomes" id="UP001632038"/>
    </source>
</evidence>
<organism evidence="1 2">
    <name type="scientific">Castilleja foliolosa</name>
    <dbReference type="NCBI Taxonomy" id="1961234"/>
    <lineage>
        <taxon>Eukaryota</taxon>
        <taxon>Viridiplantae</taxon>
        <taxon>Streptophyta</taxon>
        <taxon>Embryophyta</taxon>
        <taxon>Tracheophyta</taxon>
        <taxon>Spermatophyta</taxon>
        <taxon>Magnoliopsida</taxon>
        <taxon>eudicotyledons</taxon>
        <taxon>Gunneridae</taxon>
        <taxon>Pentapetalae</taxon>
        <taxon>asterids</taxon>
        <taxon>lamiids</taxon>
        <taxon>Lamiales</taxon>
        <taxon>Orobanchaceae</taxon>
        <taxon>Pedicularideae</taxon>
        <taxon>Castillejinae</taxon>
        <taxon>Castilleja</taxon>
    </lineage>
</organism>
<dbReference type="Proteomes" id="UP001632038">
    <property type="component" value="Unassembled WGS sequence"/>
</dbReference>
<protein>
    <submittedName>
        <fullName evidence="1">Uncharacterized protein</fullName>
    </submittedName>
</protein>
<comment type="caution">
    <text evidence="1">The sequence shown here is derived from an EMBL/GenBank/DDBJ whole genome shotgun (WGS) entry which is preliminary data.</text>
</comment>
<name>A0ABD3EG53_9LAMI</name>